<evidence type="ECO:0000259" key="7">
    <source>
        <dbReference type="Pfam" id="PF08281"/>
    </source>
</evidence>
<dbReference type="RefSeq" id="WP_277859757.1">
    <property type="nucleotide sequence ID" value="NZ_JARRAG010000001.1"/>
</dbReference>
<comment type="caution">
    <text evidence="8">The sequence shown here is derived from an EMBL/GenBank/DDBJ whole genome shotgun (WGS) entry which is preliminary data.</text>
</comment>
<dbReference type="PANTHER" id="PTHR30385">
    <property type="entry name" value="SIGMA FACTOR F FLAGELLAR"/>
    <property type="match status" value="1"/>
</dbReference>
<feature type="compositionally biased region" description="Low complexity" evidence="5">
    <location>
        <begin position="36"/>
        <end position="56"/>
    </location>
</feature>
<feature type="compositionally biased region" description="Polar residues" evidence="5">
    <location>
        <begin position="19"/>
        <end position="28"/>
    </location>
</feature>
<dbReference type="InterPro" id="IPR013325">
    <property type="entry name" value="RNA_pol_sigma_r2"/>
</dbReference>
<dbReference type="InterPro" id="IPR014284">
    <property type="entry name" value="RNA_pol_sigma-70_dom"/>
</dbReference>
<evidence type="ECO:0000256" key="5">
    <source>
        <dbReference type="SAM" id="MobiDB-lite"/>
    </source>
</evidence>
<dbReference type="InterPro" id="IPR036388">
    <property type="entry name" value="WH-like_DNA-bd_sf"/>
</dbReference>
<evidence type="ECO:0000256" key="3">
    <source>
        <dbReference type="ARBA" id="ARBA00023125"/>
    </source>
</evidence>
<protein>
    <submittedName>
        <fullName evidence="8">Sigma-70 family RNA polymerase sigma factor</fullName>
    </submittedName>
</protein>
<keyword evidence="4" id="KW-0804">Transcription</keyword>
<dbReference type="Proteomes" id="UP001216907">
    <property type="component" value="Unassembled WGS sequence"/>
</dbReference>
<reference evidence="8 9" key="1">
    <citation type="submission" date="2023-03" db="EMBL/GenBank/DDBJ databases">
        <title>Paludisphaera mucosa sp. nov. a novel planctomycete from northern fen.</title>
        <authorList>
            <person name="Ivanova A."/>
        </authorList>
    </citation>
    <scope>NUCLEOTIDE SEQUENCE [LARGE SCALE GENOMIC DNA]</scope>
    <source>
        <strain evidence="8 9">Pla2</strain>
    </source>
</reference>
<name>A0ABT6F751_9BACT</name>
<dbReference type="Pfam" id="PF04542">
    <property type="entry name" value="Sigma70_r2"/>
    <property type="match status" value="1"/>
</dbReference>
<dbReference type="InterPro" id="IPR013324">
    <property type="entry name" value="RNA_pol_sigma_r3/r4-like"/>
</dbReference>
<sequence length="259" mass="28771">MTMDTIPMRRNFSADRTRQAPSFPSRTNPMRPPAAPGSASAPMPRRGEACYPAKCNPNPPKPPLSDPQRELAARYVPLARSMAQGFAKSWPAGGDDYRATACLALVEAAQSFDESKGVDFATFARHRIRGALINAQRGFFSDGWRGSAEFAPKFQPLAPDSEVRGRVVGTHPDQPVGARLEEQDSLEHCLRRLPSRHAAAFRHIYLDGKTQEEAAELLGCSKASMCRLHRETLDRIDQTREGGRRVVKPRERRRLLVAI</sequence>
<feature type="domain" description="RNA polymerase sigma factor 70 region 4 type 2" evidence="7">
    <location>
        <begin position="184"/>
        <end position="224"/>
    </location>
</feature>
<evidence type="ECO:0000259" key="6">
    <source>
        <dbReference type="Pfam" id="PF04542"/>
    </source>
</evidence>
<evidence type="ECO:0000313" key="9">
    <source>
        <dbReference type="Proteomes" id="UP001216907"/>
    </source>
</evidence>
<gene>
    <name evidence="8" type="ORF">PZE19_06485</name>
</gene>
<keyword evidence="2" id="KW-0731">Sigma factor</keyword>
<keyword evidence="1" id="KW-0805">Transcription regulation</keyword>
<dbReference type="SUPFAM" id="SSF88946">
    <property type="entry name" value="Sigma2 domain of RNA polymerase sigma factors"/>
    <property type="match status" value="1"/>
</dbReference>
<feature type="domain" description="RNA polymerase sigma-70 region 2" evidence="6">
    <location>
        <begin position="72"/>
        <end position="137"/>
    </location>
</feature>
<keyword evidence="9" id="KW-1185">Reference proteome</keyword>
<dbReference type="InterPro" id="IPR007627">
    <property type="entry name" value="RNA_pol_sigma70_r2"/>
</dbReference>
<dbReference type="Gene3D" id="1.10.10.10">
    <property type="entry name" value="Winged helix-like DNA-binding domain superfamily/Winged helix DNA-binding domain"/>
    <property type="match status" value="1"/>
</dbReference>
<accession>A0ABT6F751</accession>
<dbReference type="Gene3D" id="1.10.1740.10">
    <property type="match status" value="1"/>
</dbReference>
<evidence type="ECO:0000313" key="8">
    <source>
        <dbReference type="EMBL" id="MDG3003406.1"/>
    </source>
</evidence>
<evidence type="ECO:0000256" key="4">
    <source>
        <dbReference type="ARBA" id="ARBA00023163"/>
    </source>
</evidence>
<dbReference type="SUPFAM" id="SSF88659">
    <property type="entry name" value="Sigma3 and sigma4 domains of RNA polymerase sigma factors"/>
    <property type="match status" value="1"/>
</dbReference>
<feature type="region of interest" description="Disordered" evidence="5">
    <location>
        <begin position="1"/>
        <end position="67"/>
    </location>
</feature>
<evidence type="ECO:0000256" key="2">
    <source>
        <dbReference type="ARBA" id="ARBA00023082"/>
    </source>
</evidence>
<proteinExistence type="predicted"/>
<organism evidence="8 9">
    <name type="scientific">Paludisphaera mucosa</name>
    <dbReference type="NCBI Taxonomy" id="3030827"/>
    <lineage>
        <taxon>Bacteria</taxon>
        <taxon>Pseudomonadati</taxon>
        <taxon>Planctomycetota</taxon>
        <taxon>Planctomycetia</taxon>
        <taxon>Isosphaerales</taxon>
        <taxon>Isosphaeraceae</taxon>
        <taxon>Paludisphaera</taxon>
    </lineage>
</organism>
<dbReference type="NCBIfam" id="TIGR02937">
    <property type="entry name" value="sigma70-ECF"/>
    <property type="match status" value="1"/>
</dbReference>
<dbReference type="EMBL" id="JARRAG010000001">
    <property type="protein sequence ID" value="MDG3003406.1"/>
    <property type="molecule type" value="Genomic_DNA"/>
</dbReference>
<dbReference type="InterPro" id="IPR013249">
    <property type="entry name" value="RNA_pol_sigma70_r4_t2"/>
</dbReference>
<evidence type="ECO:0000256" key="1">
    <source>
        <dbReference type="ARBA" id="ARBA00023015"/>
    </source>
</evidence>
<keyword evidence="3" id="KW-0238">DNA-binding</keyword>
<dbReference type="Pfam" id="PF08281">
    <property type="entry name" value="Sigma70_r4_2"/>
    <property type="match status" value="1"/>
</dbReference>